<keyword evidence="3" id="KW-1185">Reference proteome</keyword>
<dbReference type="CDD" id="cd00130">
    <property type="entry name" value="PAS"/>
    <property type="match status" value="1"/>
</dbReference>
<dbReference type="NCBIfam" id="TIGR00229">
    <property type="entry name" value="sensory_box"/>
    <property type="match status" value="1"/>
</dbReference>
<dbReference type="InterPro" id="IPR013655">
    <property type="entry name" value="PAS_fold_3"/>
</dbReference>
<dbReference type="SUPFAM" id="SSF55785">
    <property type="entry name" value="PYP-like sensor domain (PAS domain)"/>
    <property type="match status" value="1"/>
</dbReference>
<dbReference type="PROSITE" id="PS50112">
    <property type="entry name" value="PAS"/>
    <property type="match status" value="1"/>
</dbReference>
<sequence length="127" mass="14643">MKEEIKLNRNTMIVSETNEKGIIVYANDDFCSIAGYTKDELIGQPHNMVRHPDMPKAAFEDLWKTIQSGNVWKGIVKNKTKNGDFYWVNATAYPSKTHDGKIRYISVRVSPTQDEIRNAEFLYKSLK</sequence>
<reference evidence="2 3" key="1">
    <citation type="submission" date="2020-05" db="EMBL/GenBank/DDBJ databases">
        <title>Complete genome sequencing of Campylobacter and Arcobacter type strains.</title>
        <authorList>
            <person name="Miller W.G."/>
            <person name="Yee E."/>
        </authorList>
    </citation>
    <scope>NUCLEOTIDE SEQUENCE [LARGE SCALE GENOMIC DNA]</scope>
    <source>
        <strain evidence="2 3">LMG 26156</strain>
    </source>
</reference>
<dbReference type="AlphaFoldDB" id="A0AAE7B5X3"/>
<dbReference type="InterPro" id="IPR035965">
    <property type="entry name" value="PAS-like_dom_sf"/>
</dbReference>
<dbReference type="EMBL" id="CP053840">
    <property type="protein sequence ID" value="QKF65641.1"/>
    <property type="molecule type" value="Genomic_DNA"/>
</dbReference>
<dbReference type="Proteomes" id="UP000503482">
    <property type="component" value="Chromosome"/>
</dbReference>
<proteinExistence type="predicted"/>
<evidence type="ECO:0000313" key="2">
    <source>
        <dbReference type="EMBL" id="QKF65641.1"/>
    </source>
</evidence>
<organism evidence="2 3">
    <name type="scientific">Arcobacter venerupis</name>
    <dbReference type="NCBI Taxonomy" id="1054033"/>
    <lineage>
        <taxon>Bacteria</taxon>
        <taxon>Pseudomonadati</taxon>
        <taxon>Campylobacterota</taxon>
        <taxon>Epsilonproteobacteria</taxon>
        <taxon>Campylobacterales</taxon>
        <taxon>Arcobacteraceae</taxon>
        <taxon>Arcobacter</taxon>
    </lineage>
</organism>
<evidence type="ECO:0000259" key="1">
    <source>
        <dbReference type="PROSITE" id="PS50112"/>
    </source>
</evidence>
<accession>A0AAE7B5X3</accession>
<gene>
    <name evidence="2" type="ORF">AVENP_0059</name>
</gene>
<evidence type="ECO:0000313" key="3">
    <source>
        <dbReference type="Proteomes" id="UP000503482"/>
    </source>
</evidence>
<name>A0AAE7B5X3_9BACT</name>
<feature type="domain" description="PAS" evidence="1">
    <location>
        <begin position="18"/>
        <end position="69"/>
    </location>
</feature>
<dbReference type="KEGG" id="avp:AVENP_0059"/>
<dbReference type="Pfam" id="PF08447">
    <property type="entry name" value="PAS_3"/>
    <property type="match status" value="1"/>
</dbReference>
<dbReference type="Gene3D" id="3.30.450.20">
    <property type="entry name" value="PAS domain"/>
    <property type="match status" value="1"/>
</dbReference>
<dbReference type="RefSeq" id="WP_128358216.1">
    <property type="nucleotide sequence ID" value="NZ_CP053840.1"/>
</dbReference>
<protein>
    <submittedName>
        <fullName evidence="2">PAS sensor-containing signal transduction protein</fullName>
    </submittedName>
</protein>
<dbReference type="InterPro" id="IPR000014">
    <property type="entry name" value="PAS"/>
</dbReference>